<keyword evidence="9" id="KW-1185">Reference proteome</keyword>
<keyword evidence="3 7" id="KW-0812">Transmembrane</keyword>
<dbReference type="AlphaFoldDB" id="A0A0G4G921"/>
<dbReference type="Proteomes" id="UP000041254">
    <property type="component" value="Unassembled WGS sequence"/>
</dbReference>
<feature type="compositionally biased region" description="Polar residues" evidence="6">
    <location>
        <begin position="252"/>
        <end position="261"/>
    </location>
</feature>
<evidence type="ECO:0000256" key="5">
    <source>
        <dbReference type="ARBA" id="ARBA00023136"/>
    </source>
</evidence>
<evidence type="ECO:0000256" key="2">
    <source>
        <dbReference type="ARBA" id="ARBA00008803"/>
    </source>
</evidence>
<evidence type="ECO:0000256" key="7">
    <source>
        <dbReference type="SAM" id="Phobius"/>
    </source>
</evidence>
<reference evidence="8 9" key="1">
    <citation type="submission" date="2014-11" db="EMBL/GenBank/DDBJ databases">
        <authorList>
            <person name="Zhu J."/>
            <person name="Qi W."/>
            <person name="Song R."/>
        </authorList>
    </citation>
    <scope>NUCLEOTIDE SEQUENCE [LARGE SCALE GENOMIC DNA]</scope>
</reference>
<keyword evidence="5 7" id="KW-0472">Membrane</keyword>
<dbReference type="GO" id="GO:0005789">
    <property type="term" value="C:endoplasmic reticulum membrane"/>
    <property type="evidence" value="ECO:0007669"/>
    <property type="project" value="TreeGrafter"/>
</dbReference>
<feature type="compositionally biased region" description="Low complexity" evidence="6">
    <location>
        <begin position="208"/>
        <end position="224"/>
    </location>
</feature>
<dbReference type="InterPro" id="IPR008010">
    <property type="entry name" value="Tatp1"/>
</dbReference>
<evidence type="ECO:0000313" key="9">
    <source>
        <dbReference type="Proteomes" id="UP000041254"/>
    </source>
</evidence>
<dbReference type="OrthoDB" id="29023at2759"/>
<accession>A0A0G4G921</accession>
<gene>
    <name evidence="8" type="ORF">Vbra_22975</name>
</gene>
<protein>
    <submittedName>
        <fullName evidence="8">Uncharacterized protein</fullName>
    </submittedName>
</protein>
<dbReference type="EMBL" id="CDMY01000594">
    <property type="protein sequence ID" value="CEM25269.1"/>
    <property type="molecule type" value="Genomic_DNA"/>
</dbReference>
<evidence type="ECO:0000256" key="4">
    <source>
        <dbReference type="ARBA" id="ARBA00022989"/>
    </source>
</evidence>
<feature type="compositionally biased region" description="Low complexity" evidence="6">
    <location>
        <begin position="169"/>
        <end position="181"/>
    </location>
</feature>
<feature type="compositionally biased region" description="Basic and acidic residues" evidence="6">
    <location>
        <begin position="102"/>
        <end position="114"/>
    </location>
</feature>
<feature type="region of interest" description="Disordered" evidence="6">
    <location>
        <begin position="896"/>
        <end position="922"/>
    </location>
</feature>
<feature type="region of interest" description="Disordered" evidence="6">
    <location>
        <begin position="1121"/>
        <end position="1149"/>
    </location>
</feature>
<dbReference type="Pfam" id="PF05346">
    <property type="entry name" value="DUF747"/>
    <property type="match status" value="1"/>
</dbReference>
<comment type="subcellular location">
    <subcellularLocation>
        <location evidence="1">Membrane</location>
        <topology evidence="1">Multi-pass membrane protein</topology>
    </subcellularLocation>
</comment>
<feature type="region of interest" description="Disordered" evidence="6">
    <location>
        <begin position="97"/>
        <end position="613"/>
    </location>
</feature>
<dbReference type="PANTHER" id="PTHR13317:SF4">
    <property type="entry name" value="TRANSMEMBRANE ANTERIOR POSTERIOR TRANSFORMATION PROTEIN 1 HOMOLOG"/>
    <property type="match status" value="1"/>
</dbReference>
<feature type="compositionally biased region" description="Basic residues" evidence="6">
    <location>
        <begin position="121"/>
        <end position="132"/>
    </location>
</feature>
<feature type="compositionally biased region" description="Low complexity" evidence="6">
    <location>
        <begin position="1125"/>
        <end position="1138"/>
    </location>
</feature>
<comment type="similarity">
    <text evidence="2">Belongs to the TAPT1 family.</text>
</comment>
<proteinExistence type="inferred from homology"/>
<feature type="compositionally biased region" description="Basic and acidic residues" evidence="6">
    <location>
        <begin position="589"/>
        <end position="613"/>
    </location>
</feature>
<evidence type="ECO:0000256" key="3">
    <source>
        <dbReference type="ARBA" id="ARBA00022692"/>
    </source>
</evidence>
<feature type="compositionally biased region" description="Polar residues" evidence="6">
    <location>
        <begin position="21"/>
        <end position="35"/>
    </location>
</feature>
<evidence type="ECO:0000256" key="1">
    <source>
        <dbReference type="ARBA" id="ARBA00004141"/>
    </source>
</evidence>
<sequence length="1269" mass="136252">MRQEATIGSDDRVEDVEDQLSDSSDASNASVESYYSNPEAYATDEVFHDEPMASVGFGHSSSFVNVPSLPILPQMVAASASDESRAGSIESVAAVAAAAVGGRRDGSKSEERGKGGGVAGQRRRDKAQRRRPPLPPRAEQADRSSLAARSEAQDATAKEVVPVAPRPRSAYTPSVSSSSAPAPAPVFQFTAAGSKATAESDAAGDEGPALVVTPSPSLLSASPLHVSDGGLPSPLAASSNHSDTTELHHSQEGTPVTAQRDPSSAPPSPPPVVVRGPPMEVKAVYSTDSVATEVHVATVQQPPDAQPLDHLQQQTQAGGREELGREDDAAVVDHVHPPPPVLFPSNGSTSVSDTSGTASGRSPTSVTPPVFTLPADKSGSKRKRPPPIMKGPKTADDSVHPMLPPLSSSSLEVRSAASSPTPQRLGPSSAWDPHPPDAPPHSTPSAAIHPDLGSARDRSVDVYVRHDAPQPPWMAIRESSPCSPNRSGPSPSSDLGRRLQRPVVEHVDGGGLTAATRTAPDDRPPFTPSNASSRTPRRADDGYGHTAPLTPPSQAAGAAAHTTPSTPWRTAVLPVATTSDVSPCRSLKRPREEISRAREARPSTDARPQGEMKPDAMHVRRHVGVTAAVAAWRLRTVWEWWLLLKSLAVFLVDEICSGQGPPWSPGRVFPQWLTIHVRSATDGAGDGGEGGHVGAAAAKGEGSARLTRPSLSERVPQNNLHHLQAFALKLEKLMGVGFLVCLDTLVYELTFMPIQACRAFVKILTACWSHALSSVERLLDSDLAFHGRRHSHAHPTTSGGGGGGGVGVSVVVTAPEACDLTRFIALVLSVFIFSYVDISRIYHYIRGQSLVKLYVLFNMLEIFERLIRSLGRDLIDSLMKQITHLTECIQQQHQHTETAAVPPTPAMNGLNKPPPAPPDEQRAEPAVVNQLPLAGGARRLSLSTTLGVWLAAVCERREVQWARRGLRAAGQLPLMQFTLVLLYVVLHSLMHLIRVLSLNVAINSSESAMFLIVVTNNFAEVKSTVFKKQTALSLFVIAASDVVERFQLCCDAFLVFLRMSTSTRRPEASYGDALKWLVIVFVLEVMVDWVKHAFLLKFNHIPAEAFDQYREAVLADLVLSRQRPPDTGGTTTTTTTDPPQRHQYHYQQQHHHQQQQASHQLAHRGASMADKDGKGGGGGGGFCVPCQSVYSYSHIPSRRLGFMALPVSTLMIWCVPRVRWSIPLVCLGATLLFVCLFLVKVLLSIGLVAFAARRRQWCHPEGLANYSAL</sequence>
<feature type="region of interest" description="Disordered" evidence="6">
    <location>
        <begin position="1"/>
        <end position="35"/>
    </location>
</feature>
<feature type="compositionally biased region" description="Basic and acidic residues" evidence="6">
    <location>
        <begin position="319"/>
        <end position="336"/>
    </location>
</feature>
<dbReference type="PANTHER" id="PTHR13317">
    <property type="entry name" value="TRANSMEMBRANE ANTERIOR POSTERIOR TRANSFORMATION PROTEIN 1 HOMOLOG"/>
    <property type="match status" value="1"/>
</dbReference>
<dbReference type="VEuPathDB" id="CryptoDB:Vbra_22975"/>
<feature type="compositionally biased region" description="Polar residues" evidence="6">
    <location>
        <begin position="480"/>
        <end position="493"/>
    </location>
</feature>
<organism evidence="8 9">
    <name type="scientific">Vitrella brassicaformis (strain CCMP3155)</name>
    <dbReference type="NCBI Taxonomy" id="1169540"/>
    <lineage>
        <taxon>Eukaryota</taxon>
        <taxon>Sar</taxon>
        <taxon>Alveolata</taxon>
        <taxon>Colpodellida</taxon>
        <taxon>Vitrellaceae</taxon>
        <taxon>Vitrella</taxon>
    </lineage>
</organism>
<dbReference type="STRING" id="1169540.A0A0G4G921"/>
<feature type="compositionally biased region" description="Polar residues" evidence="6">
    <location>
        <begin position="345"/>
        <end position="367"/>
    </location>
</feature>
<evidence type="ECO:0000256" key="6">
    <source>
        <dbReference type="SAM" id="MobiDB-lite"/>
    </source>
</evidence>
<evidence type="ECO:0000313" key="8">
    <source>
        <dbReference type="EMBL" id="CEM25269.1"/>
    </source>
</evidence>
<feature type="compositionally biased region" description="Basic and acidic residues" evidence="6">
    <location>
        <begin position="454"/>
        <end position="468"/>
    </location>
</feature>
<name>A0A0G4G921_VITBC</name>
<feature type="transmembrane region" description="Helical" evidence="7">
    <location>
        <begin position="1230"/>
        <end position="1252"/>
    </location>
</feature>
<dbReference type="InParanoid" id="A0A0G4G921"/>
<feature type="compositionally biased region" description="Low complexity" evidence="6">
    <location>
        <begin position="405"/>
        <end position="420"/>
    </location>
</feature>
<keyword evidence="4 7" id="KW-1133">Transmembrane helix</keyword>